<evidence type="ECO:0000313" key="2">
    <source>
        <dbReference type="EMBL" id="CAH2054723.1"/>
    </source>
</evidence>
<reference evidence="2" key="1">
    <citation type="submission" date="2022-03" db="EMBL/GenBank/DDBJ databases">
        <authorList>
            <person name="Martin H S."/>
        </authorList>
    </citation>
    <scope>NUCLEOTIDE SEQUENCE</scope>
</reference>
<dbReference type="Proteomes" id="UP000837857">
    <property type="component" value="Chromosome 21"/>
</dbReference>
<accession>A0ABN8IGL2</accession>
<sequence length="100" mass="11081">MLRGLSSELSKQPALYSLRAKGRNVRRGAGGFARSNTLGRAIRRIDLLIGGVLRRDSDPNAYATRSIVRRRDLAGETGSRHGPGKRRVPSIKLKDMRNAR</sequence>
<evidence type="ECO:0000313" key="3">
    <source>
        <dbReference type="Proteomes" id="UP000837857"/>
    </source>
</evidence>
<proteinExistence type="predicted"/>
<name>A0ABN8IGL2_9NEOP</name>
<feature type="non-terminal residue" evidence="2">
    <location>
        <position position="100"/>
    </location>
</feature>
<protein>
    <recommendedName>
        <fullName evidence="4">Ribosomal protein S19</fullName>
    </recommendedName>
</protein>
<gene>
    <name evidence="2" type="ORF">IPOD504_LOCUS8753</name>
</gene>
<keyword evidence="3" id="KW-1185">Reference proteome</keyword>
<dbReference type="EMBL" id="OW152833">
    <property type="protein sequence ID" value="CAH2054723.1"/>
    <property type="molecule type" value="Genomic_DNA"/>
</dbReference>
<organism evidence="2 3">
    <name type="scientific">Iphiclides podalirius</name>
    <name type="common">scarce swallowtail</name>
    <dbReference type="NCBI Taxonomy" id="110791"/>
    <lineage>
        <taxon>Eukaryota</taxon>
        <taxon>Metazoa</taxon>
        <taxon>Ecdysozoa</taxon>
        <taxon>Arthropoda</taxon>
        <taxon>Hexapoda</taxon>
        <taxon>Insecta</taxon>
        <taxon>Pterygota</taxon>
        <taxon>Neoptera</taxon>
        <taxon>Endopterygota</taxon>
        <taxon>Lepidoptera</taxon>
        <taxon>Glossata</taxon>
        <taxon>Ditrysia</taxon>
        <taxon>Papilionoidea</taxon>
        <taxon>Papilionidae</taxon>
        <taxon>Papilioninae</taxon>
        <taxon>Iphiclides</taxon>
    </lineage>
</organism>
<feature type="region of interest" description="Disordered" evidence="1">
    <location>
        <begin position="72"/>
        <end position="100"/>
    </location>
</feature>
<evidence type="ECO:0008006" key="4">
    <source>
        <dbReference type="Google" id="ProtNLM"/>
    </source>
</evidence>
<evidence type="ECO:0000256" key="1">
    <source>
        <dbReference type="SAM" id="MobiDB-lite"/>
    </source>
</evidence>